<keyword evidence="8" id="KW-1185">Reference proteome</keyword>
<feature type="transmembrane region" description="Helical" evidence="5">
    <location>
        <begin position="182"/>
        <end position="202"/>
    </location>
</feature>
<accession>A0A1H0BZ04</accession>
<protein>
    <submittedName>
        <fullName evidence="7">Signal transduction histidine kinase</fullName>
    </submittedName>
</protein>
<keyword evidence="5" id="KW-1133">Transmembrane helix</keyword>
<evidence type="ECO:0000259" key="6">
    <source>
        <dbReference type="Pfam" id="PF02518"/>
    </source>
</evidence>
<evidence type="ECO:0000256" key="1">
    <source>
        <dbReference type="ARBA" id="ARBA00022679"/>
    </source>
</evidence>
<evidence type="ECO:0000256" key="4">
    <source>
        <dbReference type="SAM" id="MobiDB-lite"/>
    </source>
</evidence>
<keyword evidence="3" id="KW-0902">Two-component regulatory system</keyword>
<dbReference type="EMBL" id="FQZZ01000001">
    <property type="protein sequence ID" value="SHJ50666.1"/>
    <property type="molecule type" value="Genomic_DNA"/>
</dbReference>
<keyword evidence="1" id="KW-0808">Transferase</keyword>
<name>A0A1H0BZ04_9RHOB</name>
<proteinExistence type="predicted"/>
<sequence length="740" mass="78329">MKPAYSPVSPVLAVLSVLFLGLAAAGLVLWVALAQPWLGLGLAPDPEGGVTVAEVDPAGAAAGRIPPGSELIALRAGRAPAQTALTLSAVDVIEEPDALGPEAIRGFFRRQGAIHEVLKGGSVVLTIRAPSAAEPSEPTLTPLSRRPLTDLPGVFWLQIGVGLIGMVLSGWVMALRRGDRAVQFFVLAGAGLMISAYAAALYSTRELALGRDLFTLASKLNFLGTLVFGIGMINLFLIYPARIAGPRVLWTVAAVLSGFVLAVFLDGPDLLQNRQMPVVLAMLVLLGVVLVQAVKARRNPTTRAMLGWFGLSVLLGAGGFGLTVTLPLLMGAPPSLSQGHAFLFFLVIFAGLAMGIARYRLFELADWSFRILFYLGGVVLLLVLDATLIFVLALDRAPALGLALVLVGLVYLPLRDVVAGWLRNDPSLSKEELFALIGDVTLASDGAGRGTALTALLQRLFNPLSIEQGPPVCGPARLVQGGEILDIPLPHGLPGIRLHWARQGRGLFSRRDERLARSVAEMLDRAIARQRAHDAAVDTERQRINRDMHDNIGVQLLGALHSRDAERKDMLIRQTLSDLRQIVSSPAQDRMDLAQLLGDMRSEIGDHLEAAGLELDWRDRGAPAAGAAGTELTPQLVQTLRALLRESVGNILRHSGARNVAIDIVRAPGPRLEIRIADDGAGHRGAGQGAGTGLANLRFRIEGCGGTLRVATDPGGTRIEAGLPLGNGATGDAPRVRAAG</sequence>
<evidence type="ECO:0000256" key="3">
    <source>
        <dbReference type="ARBA" id="ARBA00023012"/>
    </source>
</evidence>
<dbReference type="PANTHER" id="PTHR24421:SF58">
    <property type="entry name" value="SIGNAL TRANSDUCTION HISTIDINE-PROTEIN KINASE_PHOSPHATASE UHPB"/>
    <property type="match status" value="1"/>
</dbReference>
<feature type="transmembrane region" description="Helical" evidence="5">
    <location>
        <begin position="222"/>
        <end position="241"/>
    </location>
</feature>
<organism evidence="7 8">
    <name type="scientific">Lutimaribacter pacificus</name>
    <dbReference type="NCBI Taxonomy" id="391948"/>
    <lineage>
        <taxon>Bacteria</taxon>
        <taxon>Pseudomonadati</taxon>
        <taxon>Pseudomonadota</taxon>
        <taxon>Alphaproteobacteria</taxon>
        <taxon>Rhodobacterales</taxon>
        <taxon>Roseobacteraceae</taxon>
        <taxon>Lutimaribacter</taxon>
    </lineage>
</organism>
<feature type="region of interest" description="Disordered" evidence="4">
    <location>
        <begin position="721"/>
        <end position="740"/>
    </location>
</feature>
<feature type="transmembrane region" description="Helical" evidence="5">
    <location>
        <begin position="371"/>
        <end position="391"/>
    </location>
</feature>
<feature type="domain" description="Histidine kinase/HSP90-like ATPase" evidence="6">
    <location>
        <begin position="639"/>
        <end position="725"/>
    </location>
</feature>
<evidence type="ECO:0000256" key="5">
    <source>
        <dbReference type="SAM" id="Phobius"/>
    </source>
</evidence>
<dbReference type="PANTHER" id="PTHR24421">
    <property type="entry name" value="NITRATE/NITRITE SENSOR PROTEIN NARX-RELATED"/>
    <property type="match status" value="1"/>
</dbReference>
<keyword evidence="2 7" id="KW-0418">Kinase</keyword>
<dbReference type="GO" id="GO:0000160">
    <property type="term" value="P:phosphorelay signal transduction system"/>
    <property type="evidence" value="ECO:0007669"/>
    <property type="project" value="UniProtKB-KW"/>
</dbReference>
<dbReference type="AlphaFoldDB" id="A0A1H0BZ04"/>
<feature type="transmembrane region" description="Helical" evidence="5">
    <location>
        <begin position="277"/>
        <end position="294"/>
    </location>
</feature>
<feature type="transmembrane region" description="Helical" evidence="5">
    <location>
        <begin position="397"/>
        <end position="414"/>
    </location>
</feature>
<evidence type="ECO:0000313" key="8">
    <source>
        <dbReference type="Proteomes" id="UP000324252"/>
    </source>
</evidence>
<feature type="transmembrane region" description="Helical" evidence="5">
    <location>
        <begin position="341"/>
        <end position="359"/>
    </location>
</feature>
<evidence type="ECO:0000313" key="7">
    <source>
        <dbReference type="EMBL" id="SHJ50666.1"/>
    </source>
</evidence>
<dbReference type="InterPro" id="IPR003594">
    <property type="entry name" value="HATPase_dom"/>
</dbReference>
<dbReference type="Pfam" id="PF02518">
    <property type="entry name" value="HATPase_c"/>
    <property type="match status" value="1"/>
</dbReference>
<feature type="transmembrane region" description="Helical" evidence="5">
    <location>
        <begin position="248"/>
        <end position="265"/>
    </location>
</feature>
<dbReference type="GO" id="GO:0016301">
    <property type="term" value="F:kinase activity"/>
    <property type="evidence" value="ECO:0007669"/>
    <property type="project" value="UniProtKB-KW"/>
</dbReference>
<feature type="transmembrane region" description="Helical" evidence="5">
    <location>
        <begin position="155"/>
        <end position="175"/>
    </location>
</feature>
<dbReference type="Proteomes" id="UP000324252">
    <property type="component" value="Unassembled WGS sequence"/>
</dbReference>
<dbReference type="CDD" id="cd16917">
    <property type="entry name" value="HATPase_UhpB-NarQ-NarX-like"/>
    <property type="match status" value="1"/>
</dbReference>
<reference evidence="7 8" key="1">
    <citation type="submission" date="2016-11" db="EMBL/GenBank/DDBJ databases">
        <authorList>
            <person name="Varghese N."/>
            <person name="Submissions S."/>
        </authorList>
    </citation>
    <scope>NUCLEOTIDE SEQUENCE [LARGE SCALE GENOMIC DNA]</scope>
    <source>
        <strain evidence="7 8">DSM 29620</strain>
    </source>
</reference>
<dbReference type="InterPro" id="IPR036890">
    <property type="entry name" value="HATPase_C_sf"/>
</dbReference>
<keyword evidence="5" id="KW-0472">Membrane</keyword>
<dbReference type="RefSeq" id="WP_149786639.1">
    <property type="nucleotide sequence ID" value="NZ_FNIO01000001.1"/>
</dbReference>
<dbReference type="Gene3D" id="3.30.565.10">
    <property type="entry name" value="Histidine kinase-like ATPase, C-terminal domain"/>
    <property type="match status" value="1"/>
</dbReference>
<gene>
    <name evidence="7" type="ORF">SAMN05444142_101470</name>
</gene>
<dbReference type="SUPFAM" id="SSF55874">
    <property type="entry name" value="ATPase domain of HSP90 chaperone/DNA topoisomerase II/histidine kinase"/>
    <property type="match status" value="1"/>
</dbReference>
<dbReference type="InterPro" id="IPR050482">
    <property type="entry name" value="Sensor_HK_TwoCompSys"/>
</dbReference>
<evidence type="ECO:0000256" key="2">
    <source>
        <dbReference type="ARBA" id="ARBA00022777"/>
    </source>
</evidence>
<feature type="transmembrane region" description="Helical" evidence="5">
    <location>
        <begin position="306"/>
        <end position="329"/>
    </location>
</feature>
<keyword evidence="5" id="KW-0812">Transmembrane</keyword>
<dbReference type="OrthoDB" id="9778496at2"/>